<dbReference type="GO" id="GO:0016747">
    <property type="term" value="F:acyltransferase activity, transferring groups other than amino-acyl groups"/>
    <property type="evidence" value="ECO:0007669"/>
    <property type="project" value="InterPro"/>
</dbReference>
<dbReference type="InterPro" id="IPR016181">
    <property type="entry name" value="Acyl_CoA_acyltransferase"/>
</dbReference>
<evidence type="ECO:0000313" key="3">
    <source>
        <dbReference type="Proteomes" id="UP000198931"/>
    </source>
</evidence>
<feature type="domain" description="N-acetyltransferase" evidence="1">
    <location>
        <begin position="1"/>
        <end position="137"/>
    </location>
</feature>
<keyword evidence="3" id="KW-1185">Reference proteome</keyword>
<proteinExistence type="predicted"/>
<dbReference type="STRING" id="1125876.SAMN05443292_2168"/>
<dbReference type="PROSITE" id="PS51186">
    <property type="entry name" value="GNAT"/>
    <property type="match status" value="1"/>
</dbReference>
<keyword evidence="2" id="KW-0808">Transferase</keyword>
<keyword evidence="2" id="KW-0012">Acyltransferase</keyword>
<sequence>MIKKISSTETHQLRKNVLGENNPDYQFIYNGDDDQTTFHLGYFDGEILSGILTVMQTDETTFQFRGMAVLQSQHGKNVGKKLLDFASELVKPNAKTIWLNARKWVIPFYEKNGFTGEDDFFNIDGIGLHLKMSKLNTF</sequence>
<gene>
    <name evidence="2" type="ORF">SAMN05443292_2168</name>
</gene>
<organism evidence="2 3">
    <name type="scientific">Halpernia frigidisoli</name>
    <dbReference type="NCBI Taxonomy" id="1125876"/>
    <lineage>
        <taxon>Bacteria</taxon>
        <taxon>Pseudomonadati</taxon>
        <taxon>Bacteroidota</taxon>
        <taxon>Flavobacteriia</taxon>
        <taxon>Flavobacteriales</taxon>
        <taxon>Weeksellaceae</taxon>
        <taxon>Chryseobacterium group</taxon>
        <taxon>Halpernia</taxon>
    </lineage>
</organism>
<dbReference type="RefSeq" id="WP_090080429.1">
    <property type="nucleotide sequence ID" value="NZ_FOQT01000003.1"/>
</dbReference>
<dbReference type="Proteomes" id="UP000198931">
    <property type="component" value="Unassembled WGS sequence"/>
</dbReference>
<name>A0A1I3H3U3_9FLAO</name>
<dbReference type="EMBL" id="FOQT01000003">
    <property type="protein sequence ID" value="SFI30232.1"/>
    <property type="molecule type" value="Genomic_DNA"/>
</dbReference>
<dbReference type="InterPro" id="IPR000182">
    <property type="entry name" value="GNAT_dom"/>
</dbReference>
<protein>
    <submittedName>
        <fullName evidence="2">Predicted N-acyltransferase, GNAT family</fullName>
    </submittedName>
</protein>
<evidence type="ECO:0000313" key="2">
    <source>
        <dbReference type="EMBL" id="SFI30232.1"/>
    </source>
</evidence>
<dbReference type="SUPFAM" id="SSF55729">
    <property type="entry name" value="Acyl-CoA N-acyltransferases (Nat)"/>
    <property type="match status" value="1"/>
</dbReference>
<dbReference type="Pfam" id="PF13508">
    <property type="entry name" value="Acetyltransf_7"/>
    <property type="match status" value="1"/>
</dbReference>
<dbReference type="Gene3D" id="3.40.630.30">
    <property type="match status" value="1"/>
</dbReference>
<accession>A0A1I3H3U3</accession>
<dbReference type="AlphaFoldDB" id="A0A1I3H3U3"/>
<reference evidence="2 3" key="1">
    <citation type="submission" date="2016-10" db="EMBL/GenBank/DDBJ databases">
        <authorList>
            <person name="de Groot N.N."/>
        </authorList>
    </citation>
    <scope>NUCLEOTIDE SEQUENCE [LARGE SCALE GENOMIC DNA]</scope>
    <source>
        <strain evidence="2 3">DSM 26000</strain>
    </source>
</reference>
<evidence type="ECO:0000259" key="1">
    <source>
        <dbReference type="PROSITE" id="PS51186"/>
    </source>
</evidence>
<dbReference type="OrthoDB" id="9813917at2"/>